<dbReference type="Gene3D" id="3.90.480.20">
    <property type="match status" value="1"/>
</dbReference>
<comment type="similarity">
    <text evidence="1">Belongs to the nitrite and sulfite reductase 4Fe-4S domain family.</text>
</comment>
<dbReference type="InterPro" id="IPR036136">
    <property type="entry name" value="Nit/Sulf_reduc_fer-like_dom_sf"/>
</dbReference>
<keyword evidence="4" id="KW-0479">Metal-binding</keyword>
<keyword evidence="2" id="KW-0004">4Fe-4S</keyword>
<evidence type="ECO:0000313" key="11">
    <source>
        <dbReference type="Proteomes" id="UP000185984"/>
    </source>
</evidence>
<dbReference type="GO" id="GO:0020037">
    <property type="term" value="F:heme binding"/>
    <property type="evidence" value="ECO:0007669"/>
    <property type="project" value="InterPro"/>
</dbReference>
<dbReference type="InterPro" id="IPR006067">
    <property type="entry name" value="NO2/SO3_Rdtase_4Fe4S_dom"/>
</dbReference>
<dbReference type="PRINTS" id="PR00397">
    <property type="entry name" value="SIROHAEM"/>
</dbReference>
<dbReference type="InterPro" id="IPR012798">
    <property type="entry name" value="Cbl_synth_CobG-like"/>
</dbReference>
<feature type="domain" description="Nitrite/sulphite reductase 4Fe-4S" evidence="8">
    <location>
        <begin position="133"/>
        <end position="291"/>
    </location>
</feature>
<dbReference type="GO" id="GO:0016491">
    <property type="term" value="F:oxidoreductase activity"/>
    <property type="evidence" value="ECO:0007669"/>
    <property type="project" value="UniProtKB-KW"/>
</dbReference>
<comment type="caution">
    <text evidence="10">The sequence shown here is derived from an EMBL/GenBank/DDBJ whole genome shotgun (WGS) entry which is preliminary data.</text>
</comment>
<evidence type="ECO:0000259" key="8">
    <source>
        <dbReference type="Pfam" id="PF01077"/>
    </source>
</evidence>
<accession>A0A1U7HL24</accession>
<proteinExistence type="inferred from homology"/>
<evidence type="ECO:0000256" key="1">
    <source>
        <dbReference type="ARBA" id="ARBA00010429"/>
    </source>
</evidence>
<dbReference type="InterPro" id="IPR006066">
    <property type="entry name" value="NO2/SO3_Rdtase_FeS/sirohaem_BS"/>
</dbReference>
<feature type="domain" description="Nitrite/sulphite reductase 4Fe-4S" evidence="8">
    <location>
        <begin position="389"/>
        <end position="485"/>
    </location>
</feature>
<dbReference type="NCBIfam" id="TIGR02435">
    <property type="entry name" value="CobG"/>
    <property type="match status" value="1"/>
</dbReference>
<feature type="domain" description="Nitrite/Sulfite reductase ferredoxin-like" evidence="9">
    <location>
        <begin position="62"/>
        <end position="123"/>
    </location>
</feature>
<evidence type="ECO:0000313" key="10">
    <source>
        <dbReference type="EMBL" id="OKH24300.1"/>
    </source>
</evidence>
<dbReference type="STRING" id="247279.NIES1031_16050"/>
<evidence type="ECO:0000256" key="3">
    <source>
        <dbReference type="ARBA" id="ARBA00022617"/>
    </source>
</evidence>
<dbReference type="EMBL" id="MRCC01000013">
    <property type="protein sequence ID" value="OKH24300.1"/>
    <property type="molecule type" value="Genomic_DNA"/>
</dbReference>
<dbReference type="OrthoDB" id="9803707at2"/>
<keyword evidence="5" id="KW-0560">Oxidoreductase</keyword>
<evidence type="ECO:0000256" key="2">
    <source>
        <dbReference type="ARBA" id="ARBA00022485"/>
    </source>
</evidence>
<evidence type="ECO:0000256" key="6">
    <source>
        <dbReference type="ARBA" id="ARBA00023004"/>
    </source>
</evidence>
<evidence type="ECO:0000256" key="4">
    <source>
        <dbReference type="ARBA" id="ARBA00022723"/>
    </source>
</evidence>
<dbReference type="GO" id="GO:0051539">
    <property type="term" value="F:4 iron, 4 sulfur cluster binding"/>
    <property type="evidence" value="ECO:0007669"/>
    <property type="project" value="UniProtKB-KW"/>
</dbReference>
<evidence type="ECO:0000256" key="7">
    <source>
        <dbReference type="ARBA" id="ARBA00023014"/>
    </source>
</evidence>
<dbReference type="Gene3D" id="3.30.413.10">
    <property type="entry name" value="Sulfite Reductase Hemoprotein, domain 1"/>
    <property type="match status" value="2"/>
</dbReference>
<keyword evidence="11" id="KW-1185">Reference proteome</keyword>
<dbReference type="SUPFAM" id="SSF55124">
    <property type="entry name" value="Nitrite/Sulfite reductase N-terminal domain-like"/>
    <property type="match status" value="2"/>
</dbReference>
<gene>
    <name evidence="10" type="primary">nirA</name>
    <name evidence="10" type="ORF">NIES1031_16050</name>
</gene>
<dbReference type="InterPro" id="IPR005117">
    <property type="entry name" value="NiRdtase/SiRdtase_haem-b_fer"/>
</dbReference>
<dbReference type="Proteomes" id="UP000185984">
    <property type="component" value="Unassembled WGS sequence"/>
</dbReference>
<dbReference type="AlphaFoldDB" id="A0A1U7HL24"/>
<dbReference type="SUPFAM" id="SSF56014">
    <property type="entry name" value="Nitrite and sulphite reductase 4Fe-4S domain-like"/>
    <property type="match status" value="2"/>
</dbReference>
<feature type="domain" description="Nitrite/Sulfite reductase ferredoxin-like" evidence="9">
    <location>
        <begin position="313"/>
        <end position="376"/>
    </location>
</feature>
<protein>
    <submittedName>
        <fullName evidence="10">Ferredoxin--nitrite reductase</fullName>
    </submittedName>
</protein>
<dbReference type="PANTHER" id="PTHR32439">
    <property type="entry name" value="FERREDOXIN--NITRITE REDUCTASE, CHLOROPLASTIC"/>
    <property type="match status" value="1"/>
</dbReference>
<organism evidence="10 11">
    <name type="scientific">Chroogloeocystis siderophila 5.2 s.c.1</name>
    <dbReference type="NCBI Taxonomy" id="247279"/>
    <lineage>
        <taxon>Bacteria</taxon>
        <taxon>Bacillati</taxon>
        <taxon>Cyanobacteriota</taxon>
        <taxon>Cyanophyceae</taxon>
        <taxon>Oscillatoriophycideae</taxon>
        <taxon>Chroococcales</taxon>
        <taxon>Chroococcaceae</taxon>
        <taxon>Chroogloeocystis</taxon>
    </lineage>
</organism>
<dbReference type="PANTHER" id="PTHR32439:SF0">
    <property type="entry name" value="FERREDOXIN--NITRITE REDUCTASE, CHLOROPLASTIC"/>
    <property type="match status" value="1"/>
</dbReference>
<keyword evidence="6" id="KW-0408">Iron</keyword>
<dbReference type="InterPro" id="IPR051329">
    <property type="entry name" value="NIR_SIR_4Fe-4S"/>
</dbReference>
<dbReference type="PROSITE" id="PS00365">
    <property type="entry name" value="NIR_SIR"/>
    <property type="match status" value="1"/>
</dbReference>
<evidence type="ECO:0000256" key="5">
    <source>
        <dbReference type="ARBA" id="ARBA00023002"/>
    </source>
</evidence>
<name>A0A1U7HL24_9CHRO</name>
<dbReference type="GO" id="GO:0046872">
    <property type="term" value="F:metal ion binding"/>
    <property type="evidence" value="ECO:0007669"/>
    <property type="project" value="UniProtKB-KW"/>
</dbReference>
<dbReference type="InterPro" id="IPR045854">
    <property type="entry name" value="NO2/SO3_Rdtase_4Fe4S_sf"/>
</dbReference>
<dbReference type="Pfam" id="PF03460">
    <property type="entry name" value="NIR_SIR_ferr"/>
    <property type="match status" value="2"/>
</dbReference>
<keyword evidence="3" id="KW-0349">Heme</keyword>
<reference evidence="10 11" key="1">
    <citation type="submission" date="2016-11" db="EMBL/GenBank/DDBJ databases">
        <title>Draft Genome Sequences of Nine Cyanobacterial Strains from Diverse Habitats.</title>
        <authorList>
            <person name="Zhu T."/>
            <person name="Hou S."/>
            <person name="Lu X."/>
            <person name="Hess W.R."/>
        </authorList>
    </citation>
    <scope>NUCLEOTIDE SEQUENCE [LARGE SCALE GENOMIC DNA]</scope>
    <source>
        <strain evidence="10 11">5.2 s.c.1</strain>
    </source>
</reference>
<dbReference type="NCBIfam" id="NF007125">
    <property type="entry name" value="PRK09566.1"/>
    <property type="match status" value="1"/>
</dbReference>
<evidence type="ECO:0000259" key="9">
    <source>
        <dbReference type="Pfam" id="PF03460"/>
    </source>
</evidence>
<keyword evidence="7" id="KW-0411">Iron-sulfur</keyword>
<dbReference type="RefSeq" id="WP_073550527.1">
    <property type="nucleotide sequence ID" value="NZ_CAWMVK010000005.1"/>
</dbReference>
<sequence>MTDAAKKETLNKFEKFKAEKDGLAVKGELEHFAAIGWEAMDETDRDHRLKWLGVFFRPVTPGKFMMRMRIPNGVITSHQLRVLGEIVQRYGDDGNADITTRQNIQLRGIRIEDVPDIFSRFRAAGLTSVQSGMDNVRNITGDPVAGLDKDELFDTRDLVRQVQDMITNNGEGNPAFTNLPRKFNIAITGGRDNSVHAEINDLAFIPAFKDDTFGFNVIVGGFFSAKRCDAAIPLNAWVPPETVVAVCKAVLEVFRDHGLRANRQKSRLMWLIDEWGLDKFRAEVEKQLGQELQPAAEKDEIDWEKRDHVGVFRQKQPGLNYVGLHIPVGRLYAQDMFDIARLAEVYGDGEIRLTVEQNLIIPNIPDSRLDAFFAEPLLQRFSISPDTLTRGLVSCTGAQFCNFALIETKNRALSTIKALEAELHLTRPIRIHWTGCPNSCGQPQVADIGLMGTKVRKNGKAVEGVDIYMGGKVGKDAHLGTCVTKGIACEDLQPVLRDLLIEHFDAKPKQEAMVTR</sequence>
<dbReference type="Pfam" id="PF01077">
    <property type="entry name" value="NIR_SIR"/>
    <property type="match status" value="2"/>
</dbReference>